<sequence>MKIYKNNALASDLKDSYIFFDTSALIALLNFDIIYKEILVELKNLDCVFLSIPAVSIEFSRTDSIEGYNKRINFIKSLSLGLYPIEKNLGDNIFPLNIALQRINQKIDYTDFLLYFCLFKFRKAFLFTENHSRFSTNLLDRTQILTIDQGNEQIRNIAFYRFSEEKYQKILEKLKNQE</sequence>
<name>A0A2M7BDI9_9BACT</name>
<reference evidence="2" key="1">
    <citation type="submission" date="2017-09" db="EMBL/GenBank/DDBJ databases">
        <title>Depth-based differentiation of microbial function through sediment-hosted aquifers and enrichment of novel symbionts in the deep terrestrial subsurface.</title>
        <authorList>
            <person name="Probst A.J."/>
            <person name="Ladd B."/>
            <person name="Jarett J.K."/>
            <person name="Geller-Mcgrath D.E."/>
            <person name="Sieber C.M.K."/>
            <person name="Emerson J.B."/>
            <person name="Anantharaman K."/>
            <person name="Thomas B.C."/>
            <person name="Malmstrom R."/>
            <person name="Stieglmeier M."/>
            <person name="Klingl A."/>
            <person name="Woyke T."/>
            <person name="Ryan C.M."/>
            <person name="Banfield J.F."/>
        </authorList>
    </citation>
    <scope>NUCLEOTIDE SEQUENCE [LARGE SCALE GENOMIC DNA]</scope>
</reference>
<evidence type="ECO:0000313" key="1">
    <source>
        <dbReference type="EMBL" id="PIV01157.1"/>
    </source>
</evidence>
<gene>
    <name evidence="1" type="ORF">COS54_01560</name>
</gene>
<proteinExistence type="predicted"/>
<evidence type="ECO:0008006" key="3">
    <source>
        <dbReference type="Google" id="ProtNLM"/>
    </source>
</evidence>
<dbReference type="AlphaFoldDB" id="A0A2M7BDI9"/>
<dbReference type="EMBL" id="PEVC01000030">
    <property type="protein sequence ID" value="PIV01157.1"/>
    <property type="molecule type" value="Genomic_DNA"/>
</dbReference>
<accession>A0A2M7BDI9</accession>
<organism evidence="1 2">
    <name type="scientific">Candidatus Shapirobacteria bacterium CG03_land_8_20_14_0_80_39_12</name>
    <dbReference type="NCBI Taxonomy" id="1974879"/>
    <lineage>
        <taxon>Bacteria</taxon>
        <taxon>Candidatus Shapironibacteriota</taxon>
    </lineage>
</organism>
<protein>
    <recommendedName>
        <fullName evidence="3">PIN domain-containing protein</fullName>
    </recommendedName>
</protein>
<evidence type="ECO:0000313" key="2">
    <source>
        <dbReference type="Proteomes" id="UP000229631"/>
    </source>
</evidence>
<dbReference type="Proteomes" id="UP000229631">
    <property type="component" value="Unassembled WGS sequence"/>
</dbReference>
<comment type="caution">
    <text evidence="1">The sequence shown here is derived from an EMBL/GenBank/DDBJ whole genome shotgun (WGS) entry which is preliminary data.</text>
</comment>